<sequence>MTRPVDGDTATFGDVILTLSVSTNNSKYLDFFRTGSSQIAMIRSTSFYTISETLGLQPLAFQLKLKEMELNRLRPLPSFKGTRGNATTETMGLQPLGLPLSLQEARRDEIAPLINNKREALERKEKAEKKDAFIPRDVFTRKRTPSLWSSRCSIQQYRVSLHNFLKDFPYNRLFFRSLFAPHPETDPRHSAHSLRAREGNEVQFMRPQRSGVEQPRHFLKPKEFVVGRSFHRSFEQLTYESAITQLNPSPQALSVVGCAKQPIPLYDDSVTFDTLHLVARNLDFCPSLVQLD</sequence>
<organism evidence="1">
    <name type="scientific">Solanum lycopersicum</name>
    <name type="common">Tomato</name>
    <name type="synonym">Lycopersicon esculentum</name>
    <dbReference type="NCBI Taxonomy" id="4081"/>
    <lineage>
        <taxon>Eukaryota</taxon>
        <taxon>Viridiplantae</taxon>
        <taxon>Streptophyta</taxon>
        <taxon>Embryophyta</taxon>
        <taxon>Tracheophyta</taxon>
        <taxon>Spermatophyta</taxon>
        <taxon>Magnoliopsida</taxon>
        <taxon>eudicotyledons</taxon>
        <taxon>Gunneridae</taxon>
        <taxon>Pentapetalae</taxon>
        <taxon>asterids</taxon>
        <taxon>lamiids</taxon>
        <taxon>Solanales</taxon>
        <taxon>Solanaceae</taxon>
        <taxon>Solanoideae</taxon>
        <taxon>Solaneae</taxon>
        <taxon>Solanum</taxon>
        <taxon>Solanum subgen. Lycopersicon</taxon>
    </lineage>
</organism>
<dbReference type="Proteomes" id="UP000004994">
    <property type="component" value="Chromosome 12"/>
</dbReference>
<evidence type="ECO:0000313" key="2">
    <source>
        <dbReference type="Proteomes" id="UP000004994"/>
    </source>
</evidence>
<name>A0A3Q7J7D5_SOLLC</name>
<dbReference type="InParanoid" id="A0A3Q7J7D5"/>
<evidence type="ECO:0000313" key="1">
    <source>
        <dbReference type="EnsemblPlants" id="Solyc12g036710.2.1"/>
    </source>
</evidence>
<proteinExistence type="predicted"/>
<accession>A0A3Q7J7D5</accession>
<reference evidence="1" key="1">
    <citation type="journal article" date="2012" name="Nature">
        <title>The tomato genome sequence provides insights into fleshy fruit evolution.</title>
        <authorList>
            <consortium name="Tomato Genome Consortium"/>
        </authorList>
    </citation>
    <scope>NUCLEOTIDE SEQUENCE [LARGE SCALE GENOMIC DNA]</scope>
    <source>
        <strain evidence="1">cv. Heinz 1706</strain>
    </source>
</reference>
<dbReference type="Gramene" id="Solyc12g036710.2.1">
    <property type="protein sequence ID" value="Solyc12g036710.2.1"/>
    <property type="gene ID" value="Solyc12g036710.2"/>
</dbReference>
<reference evidence="1" key="2">
    <citation type="submission" date="2019-01" db="UniProtKB">
        <authorList>
            <consortium name="EnsemblPlants"/>
        </authorList>
    </citation>
    <scope>IDENTIFICATION</scope>
    <source>
        <strain evidence="1">cv. Heinz 1706</strain>
    </source>
</reference>
<keyword evidence="2" id="KW-1185">Reference proteome</keyword>
<dbReference type="AlphaFoldDB" id="A0A3Q7J7D5"/>
<protein>
    <submittedName>
        <fullName evidence="1">Uncharacterized protein</fullName>
    </submittedName>
</protein>
<dbReference type="EnsemblPlants" id="Solyc12g036710.2.1">
    <property type="protein sequence ID" value="Solyc12g036710.2.1"/>
    <property type="gene ID" value="Solyc12g036710.2"/>
</dbReference>
<dbReference type="PaxDb" id="4081-Solyc12g036710.1.1"/>